<organism evidence="1 2">
    <name type="scientific">Nemania bipapillata</name>
    <dbReference type="NCBI Taxonomy" id="110536"/>
    <lineage>
        <taxon>Eukaryota</taxon>
        <taxon>Fungi</taxon>
        <taxon>Dikarya</taxon>
        <taxon>Ascomycota</taxon>
        <taxon>Pezizomycotina</taxon>
        <taxon>Sordariomycetes</taxon>
        <taxon>Xylariomycetidae</taxon>
        <taxon>Xylariales</taxon>
        <taxon>Xylariaceae</taxon>
        <taxon>Nemania</taxon>
    </lineage>
</organism>
<protein>
    <submittedName>
        <fullName evidence="1">Uncharacterized protein</fullName>
    </submittedName>
</protein>
<dbReference type="Proteomes" id="UP001153334">
    <property type="component" value="Unassembled WGS sequence"/>
</dbReference>
<proteinExistence type="predicted"/>
<evidence type="ECO:0000313" key="1">
    <source>
        <dbReference type="EMBL" id="KAJ8107545.1"/>
    </source>
</evidence>
<gene>
    <name evidence="1" type="ORF">ONZ43_g6699</name>
</gene>
<accession>A0ACC2HX09</accession>
<reference evidence="1" key="1">
    <citation type="submission" date="2022-11" db="EMBL/GenBank/DDBJ databases">
        <title>Genome Sequence of Nemania bipapillata.</title>
        <authorList>
            <person name="Buettner E."/>
        </authorList>
    </citation>
    <scope>NUCLEOTIDE SEQUENCE</scope>
    <source>
        <strain evidence="1">CP14</strain>
    </source>
</reference>
<keyword evidence="2" id="KW-1185">Reference proteome</keyword>
<evidence type="ECO:0000313" key="2">
    <source>
        <dbReference type="Proteomes" id="UP001153334"/>
    </source>
</evidence>
<sequence>MSLLKQSLDIPAFASTQLALLDAELQSELQETSGLIANTSPTSLQRAGLAITNLVVSSQRTGLGGRTVLELSPDSATAGASGELPEHGIRTGDIVLLSEQPAGSAKKREIKDLEKRGVRGVVTKTKKDAVAIAVDEDKEDALSLSGRVWLVKLADDVTYRRMNLTMEKLQKMTESEYTSFMRVLFGLSSPSPVPCDLSTDAEYGNIEWLDPTLNESQKDAIRFALASRELALIHGPPGTGKTHTLIELILQMVKRGLRVLVCGPSNISVDNIVERLSPHKLPILRLGHPARLLPSVIEHSLDVLTQTSEAGLIVRDVRTEMDAKQASIKKTKSGRERKAIYGDLKELRKEYRERERRCVDTLVKGSKVVLATLHGAGGYQLRNEEFDVIIIDEASQALEAQCWVPLLAAKKAVCAGDHLQLPPTVKSTNSKTKVKPREGENIIKGMNLETTLFDRLLSLHGSSIKRMLTTQYRMHEGIMRFPSDQLYESKLIAADAVKDRLLKDMPYEVKDTEDTNEPVIFIDTQGGDFPEKNEEEDTGKKGSIRSLYGESKSNEMEAALVRQHVRKLVNAGVKPEDIAVVTPYNAQLGLLAPLKDAFPGIELGSVDGFQGREKEAVIVSLVRSNADGEVGFLSEKRRLNVAMTRPKRSLVVVGDSETVKRGSKFLSNWMDWLENNADLRYVDATSIEAA</sequence>
<dbReference type="EMBL" id="JAPESX010002500">
    <property type="protein sequence ID" value="KAJ8107545.1"/>
    <property type="molecule type" value="Genomic_DNA"/>
</dbReference>
<name>A0ACC2HX09_9PEZI</name>
<comment type="caution">
    <text evidence="1">The sequence shown here is derived from an EMBL/GenBank/DDBJ whole genome shotgun (WGS) entry which is preliminary data.</text>
</comment>